<accession>A0AAX1J8R2</accession>
<dbReference type="AlphaFoldDB" id="A0AAX1J8R2"/>
<dbReference type="InterPro" id="IPR036291">
    <property type="entry name" value="NAD(P)-bd_dom_sf"/>
</dbReference>
<protein>
    <submittedName>
        <fullName evidence="3">DUF2867 domain-containing protein</fullName>
    </submittedName>
    <submittedName>
        <fullName evidence="2">Nucleoside-diphosphate sugar epimerase</fullName>
    </submittedName>
</protein>
<dbReference type="Proteomes" id="UP000465306">
    <property type="component" value="Unassembled WGS sequence"/>
</dbReference>
<reference evidence="3" key="3">
    <citation type="submission" date="2020-11" db="EMBL/GenBank/DDBJ databases">
        <title>Intraspecies plasmid and genomic variation of Mycobacterium kubicae revealed by the complete genome sequences of two clinical isolates.</title>
        <authorList>
            <person name="Hendrix J.R."/>
            <person name="Epperson L.E."/>
            <person name="Honda J.R."/>
            <person name="Strong M."/>
        </authorList>
    </citation>
    <scope>NUCLEOTIDE SEQUENCE</scope>
    <source>
        <strain evidence="3">JCM 13573</strain>
    </source>
</reference>
<sequence length="466" mass="50848">MTSEEQSGPDSDGQLRCAVTGATGYIGGRLVPRLLDAGHAVRALARTPEKLDDVPWRPRVEVAKADLTDVGSLVSAFDGVDVVYYLVHSMGGSKDFVTEEEKTARNVVTAAQRTGVRRIVYLSGLHPEDTELSEHLKSRTAVGDVLIESGIETVVLQAGVVVGSGSASFEMIRHLTDRLPVMTTPKWVHNKIQPIAVRDVLYYLVAAATAEVPSSRTWDIGGPDVLQYGDMMRVYAEVAGLRRRRMLVLPLLTPTIASLWVGNVTPIPGGLARPLVESLEVDAVMHNSDIDTIIKPPPDGLTPYRRAVELALHRARDGVADTTWEPLDKEPAEALPSDPDWAGEVVYTDTQTAVSDTDPDDVQKTAAAVDGRWFSFPFGPGRRGRKWSIVHQEPGTRLRLQSETRAPVQAWLDISVEPRQGGGSTYHQRAIVFPRGIGGRMYWYALRPVHAAALRALARKVAGPDN</sequence>
<dbReference type="Gene3D" id="3.40.50.720">
    <property type="entry name" value="NAD(P)-binding Rossmann-like Domain"/>
    <property type="match status" value="1"/>
</dbReference>
<dbReference type="GO" id="GO:0004029">
    <property type="term" value="F:aldehyde dehydrogenase (NAD+) activity"/>
    <property type="evidence" value="ECO:0007669"/>
    <property type="project" value="TreeGrafter"/>
</dbReference>
<keyword evidence="4" id="KW-1185">Reference proteome</keyword>
<evidence type="ECO:0000313" key="5">
    <source>
        <dbReference type="Proteomes" id="UP000663583"/>
    </source>
</evidence>
<dbReference type="InterPro" id="IPR016040">
    <property type="entry name" value="NAD(P)-bd_dom"/>
</dbReference>
<evidence type="ECO:0000259" key="1">
    <source>
        <dbReference type="Pfam" id="PF13460"/>
    </source>
</evidence>
<dbReference type="SUPFAM" id="SSF55961">
    <property type="entry name" value="Bet v1-like"/>
    <property type="match status" value="1"/>
</dbReference>
<dbReference type="GO" id="GO:0005737">
    <property type="term" value="C:cytoplasm"/>
    <property type="evidence" value="ECO:0007669"/>
    <property type="project" value="TreeGrafter"/>
</dbReference>
<dbReference type="SUPFAM" id="SSF51735">
    <property type="entry name" value="NAD(P)-binding Rossmann-fold domains"/>
    <property type="match status" value="1"/>
</dbReference>
<dbReference type="PANTHER" id="PTHR48079">
    <property type="entry name" value="PROTEIN YEEZ"/>
    <property type="match status" value="1"/>
</dbReference>
<feature type="domain" description="NAD(P)-binding" evidence="1">
    <location>
        <begin position="21"/>
        <end position="145"/>
    </location>
</feature>
<evidence type="ECO:0000313" key="4">
    <source>
        <dbReference type="Proteomes" id="UP000465306"/>
    </source>
</evidence>
<dbReference type="EMBL" id="CP065047">
    <property type="protein sequence ID" value="QPI36779.1"/>
    <property type="molecule type" value="Genomic_DNA"/>
</dbReference>
<name>A0AAX1J8R2_9MYCO</name>
<dbReference type="PANTHER" id="PTHR48079:SF6">
    <property type="entry name" value="NAD(P)-BINDING DOMAIN-CONTAINING PROTEIN-RELATED"/>
    <property type="match status" value="1"/>
</dbReference>
<organism evidence="3 5">
    <name type="scientific">Mycobacterium kubicae</name>
    <dbReference type="NCBI Taxonomy" id="120959"/>
    <lineage>
        <taxon>Bacteria</taxon>
        <taxon>Bacillati</taxon>
        <taxon>Actinomycetota</taxon>
        <taxon>Actinomycetes</taxon>
        <taxon>Mycobacteriales</taxon>
        <taxon>Mycobacteriaceae</taxon>
        <taxon>Mycobacterium</taxon>
        <taxon>Mycobacterium simiae complex</taxon>
    </lineage>
</organism>
<dbReference type="Proteomes" id="UP000663583">
    <property type="component" value="Chromosome"/>
</dbReference>
<reference evidence="2" key="2">
    <citation type="submission" date="2020-02" db="EMBL/GenBank/DDBJ databases">
        <authorList>
            <person name="Matsumoto Y."/>
            <person name="Kinjo T."/>
            <person name="Motooka D."/>
            <person name="Nabeya D."/>
            <person name="Jung N."/>
            <person name="Uechi K."/>
            <person name="Horii T."/>
            <person name="Iida T."/>
            <person name="Fujita J."/>
            <person name="Nakamura S."/>
        </authorList>
    </citation>
    <scope>NUCLEOTIDE SEQUENCE</scope>
    <source>
        <strain evidence="2">JCM 13573</strain>
    </source>
</reference>
<dbReference type="InterPro" id="IPR021295">
    <property type="entry name" value="DUF2867"/>
</dbReference>
<proteinExistence type="predicted"/>
<dbReference type="EMBL" id="BLKU01000005">
    <property type="protein sequence ID" value="GFG67226.1"/>
    <property type="molecule type" value="Genomic_DNA"/>
</dbReference>
<evidence type="ECO:0000313" key="2">
    <source>
        <dbReference type="EMBL" id="GFG67226.1"/>
    </source>
</evidence>
<gene>
    <name evidence="3" type="ORF">I2456_20290</name>
    <name evidence="2" type="ORF">MKUB_47160</name>
</gene>
<dbReference type="InterPro" id="IPR051783">
    <property type="entry name" value="NAD(P)-dependent_oxidoreduct"/>
</dbReference>
<dbReference type="KEGG" id="mku:I2456_20290"/>
<dbReference type="Pfam" id="PF11066">
    <property type="entry name" value="DUF2867"/>
    <property type="match status" value="1"/>
</dbReference>
<reference evidence="2 4" key="1">
    <citation type="journal article" date="2019" name="Emerg. Microbes Infect.">
        <title>Comprehensive subspecies identification of 175 nontuberculous mycobacteria species based on 7547 genomic profiles.</title>
        <authorList>
            <person name="Matsumoto Y."/>
            <person name="Kinjo T."/>
            <person name="Motooka D."/>
            <person name="Nabeya D."/>
            <person name="Jung N."/>
            <person name="Uechi K."/>
            <person name="Horii T."/>
            <person name="Iida T."/>
            <person name="Fujita J."/>
            <person name="Nakamura S."/>
        </authorList>
    </citation>
    <scope>NUCLEOTIDE SEQUENCE [LARGE SCALE GENOMIC DNA]</scope>
    <source>
        <strain evidence="2 4">JCM 13573</strain>
    </source>
</reference>
<dbReference type="Pfam" id="PF13460">
    <property type="entry name" value="NAD_binding_10"/>
    <property type="match status" value="1"/>
</dbReference>
<dbReference type="RefSeq" id="WP_085073548.1">
    <property type="nucleotide sequence ID" value="NZ_BLKU01000005.1"/>
</dbReference>
<evidence type="ECO:0000313" key="3">
    <source>
        <dbReference type="EMBL" id="QPI36779.1"/>
    </source>
</evidence>